<evidence type="ECO:0000256" key="3">
    <source>
        <dbReference type="ARBA" id="ARBA00023163"/>
    </source>
</evidence>
<organism evidence="5 6">
    <name type="scientific">Prauserella flavalba</name>
    <dbReference type="NCBI Taxonomy" id="1477506"/>
    <lineage>
        <taxon>Bacteria</taxon>
        <taxon>Bacillati</taxon>
        <taxon>Actinomycetota</taxon>
        <taxon>Actinomycetes</taxon>
        <taxon>Pseudonocardiales</taxon>
        <taxon>Pseudonocardiaceae</taxon>
        <taxon>Prauserella</taxon>
    </lineage>
</organism>
<keyword evidence="1" id="KW-0805">Transcription regulation</keyword>
<dbReference type="PANTHER" id="PTHR44846">
    <property type="entry name" value="MANNOSYL-D-GLYCERATE TRANSPORT/METABOLISM SYSTEM REPRESSOR MNGR-RELATED"/>
    <property type="match status" value="1"/>
</dbReference>
<dbReference type="Pfam" id="PF07702">
    <property type="entry name" value="UTRA"/>
    <property type="match status" value="1"/>
</dbReference>
<feature type="domain" description="HTH gntR-type" evidence="4">
    <location>
        <begin position="3"/>
        <end position="71"/>
    </location>
</feature>
<comment type="caution">
    <text evidence="5">The sequence shown here is derived from an EMBL/GenBank/DDBJ whole genome shotgun (WGS) entry which is preliminary data.</text>
</comment>
<evidence type="ECO:0000313" key="5">
    <source>
        <dbReference type="EMBL" id="PXY38313.1"/>
    </source>
</evidence>
<dbReference type="Gene3D" id="3.40.1410.10">
    <property type="entry name" value="Chorismate lyase-like"/>
    <property type="match status" value="1"/>
</dbReference>
<dbReference type="AlphaFoldDB" id="A0A318LUB0"/>
<dbReference type="CDD" id="cd07377">
    <property type="entry name" value="WHTH_GntR"/>
    <property type="match status" value="1"/>
</dbReference>
<dbReference type="SUPFAM" id="SSF64288">
    <property type="entry name" value="Chorismate lyase-like"/>
    <property type="match status" value="1"/>
</dbReference>
<accession>A0A318LUB0</accession>
<dbReference type="RefSeq" id="WP_210406720.1">
    <property type="nucleotide sequence ID" value="NZ_JBHVKT010000034.1"/>
</dbReference>
<reference evidence="5 6" key="1">
    <citation type="submission" date="2016-07" db="EMBL/GenBank/DDBJ databases">
        <title>Draft genome sequence of Prauserella sp. YIM 121212, isolated from alkaline soil.</title>
        <authorList>
            <person name="Ruckert C."/>
            <person name="Albersmeier A."/>
            <person name="Jiang C.-L."/>
            <person name="Jiang Y."/>
            <person name="Kalinowski J."/>
            <person name="Schneider O."/>
            <person name="Winkler A."/>
            <person name="Zotchev S.B."/>
        </authorList>
    </citation>
    <scope>NUCLEOTIDE SEQUENCE [LARGE SCALE GENOMIC DNA]</scope>
    <source>
        <strain evidence="5 6">YIM 121212</strain>
    </source>
</reference>
<dbReference type="PROSITE" id="PS50949">
    <property type="entry name" value="HTH_GNTR"/>
    <property type="match status" value="1"/>
</dbReference>
<dbReference type="EMBL" id="MASU01000001">
    <property type="protein sequence ID" value="PXY38313.1"/>
    <property type="molecule type" value="Genomic_DNA"/>
</dbReference>
<dbReference type="InterPro" id="IPR036388">
    <property type="entry name" value="WH-like_DNA-bd_sf"/>
</dbReference>
<dbReference type="PRINTS" id="PR00035">
    <property type="entry name" value="HTHGNTR"/>
</dbReference>
<dbReference type="GO" id="GO:0003700">
    <property type="term" value="F:DNA-binding transcription factor activity"/>
    <property type="evidence" value="ECO:0007669"/>
    <property type="project" value="InterPro"/>
</dbReference>
<dbReference type="Gene3D" id="1.10.10.10">
    <property type="entry name" value="Winged helix-like DNA-binding domain superfamily/Winged helix DNA-binding domain"/>
    <property type="match status" value="1"/>
</dbReference>
<dbReference type="InterPro" id="IPR036390">
    <property type="entry name" value="WH_DNA-bd_sf"/>
</dbReference>
<keyword evidence="6" id="KW-1185">Reference proteome</keyword>
<evidence type="ECO:0000256" key="2">
    <source>
        <dbReference type="ARBA" id="ARBA00023125"/>
    </source>
</evidence>
<dbReference type="Proteomes" id="UP000247892">
    <property type="component" value="Unassembled WGS sequence"/>
</dbReference>
<sequence length="249" mass="27536">MDVPLHEQIAADLRRRISSGELPVGAAVPSESQLCTQWNASRGPVRQALTALRAEGMIGGGRGKPPVVRRQALSQPFETFLSFSRWVHGLGRTPGQRTLEVARRPATAELADELDLDEGDPVVQVLRLRFIDETPTMIERTTFVEPVGRLLYDYDCDSGSIYAYLGEQGVDMSNARHLMDAVAADATDSELLGIDVGSPLLRERRRATGLDGRPVEYSDDRYRPDLVSFAIENSQRAQPAFARNWRSAS</sequence>
<dbReference type="InterPro" id="IPR011663">
    <property type="entry name" value="UTRA"/>
</dbReference>
<protein>
    <submittedName>
        <fullName evidence="5">GntR family transcriptional regulator</fullName>
    </submittedName>
</protein>
<gene>
    <name evidence="5" type="ORF">BA062_00695</name>
</gene>
<dbReference type="GO" id="GO:0003677">
    <property type="term" value="F:DNA binding"/>
    <property type="evidence" value="ECO:0007669"/>
    <property type="project" value="UniProtKB-KW"/>
</dbReference>
<dbReference type="InterPro" id="IPR028978">
    <property type="entry name" value="Chorismate_lyase_/UTRA_dom_sf"/>
</dbReference>
<dbReference type="PANTHER" id="PTHR44846:SF1">
    <property type="entry name" value="MANNOSYL-D-GLYCERATE TRANSPORT_METABOLISM SYSTEM REPRESSOR MNGR-RELATED"/>
    <property type="match status" value="1"/>
</dbReference>
<keyword evidence="3" id="KW-0804">Transcription</keyword>
<dbReference type="SUPFAM" id="SSF46785">
    <property type="entry name" value="Winged helix' DNA-binding domain"/>
    <property type="match status" value="1"/>
</dbReference>
<dbReference type="GO" id="GO:0045892">
    <property type="term" value="P:negative regulation of DNA-templated transcription"/>
    <property type="evidence" value="ECO:0007669"/>
    <property type="project" value="TreeGrafter"/>
</dbReference>
<dbReference type="InterPro" id="IPR000524">
    <property type="entry name" value="Tscrpt_reg_HTH_GntR"/>
</dbReference>
<proteinExistence type="predicted"/>
<name>A0A318LUB0_9PSEU</name>
<dbReference type="SMART" id="SM00345">
    <property type="entry name" value="HTH_GNTR"/>
    <property type="match status" value="1"/>
</dbReference>
<dbReference type="InterPro" id="IPR050679">
    <property type="entry name" value="Bact_HTH_transcr_reg"/>
</dbReference>
<keyword evidence="2" id="KW-0238">DNA-binding</keyword>
<dbReference type="SMART" id="SM00866">
    <property type="entry name" value="UTRA"/>
    <property type="match status" value="1"/>
</dbReference>
<evidence type="ECO:0000259" key="4">
    <source>
        <dbReference type="PROSITE" id="PS50949"/>
    </source>
</evidence>
<evidence type="ECO:0000313" key="6">
    <source>
        <dbReference type="Proteomes" id="UP000247892"/>
    </source>
</evidence>
<dbReference type="Pfam" id="PF00392">
    <property type="entry name" value="GntR"/>
    <property type="match status" value="1"/>
</dbReference>
<evidence type="ECO:0000256" key="1">
    <source>
        <dbReference type="ARBA" id="ARBA00023015"/>
    </source>
</evidence>